<feature type="signal peptide" evidence="1">
    <location>
        <begin position="1"/>
        <end position="19"/>
    </location>
</feature>
<dbReference type="OrthoDB" id="679547at2"/>
<organism evidence="2 3">
    <name type="scientific">Patiriisocius marinus</name>
    <dbReference type="NCBI Taxonomy" id="1397112"/>
    <lineage>
        <taxon>Bacteria</taxon>
        <taxon>Pseudomonadati</taxon>
        <taxon>Bacteroidota</taxon>
        <taxon>Flavobacteriia</taxon>
        <taxon>Flavobacteriales</taxon>
        <taxon>Flavobacteriaceae</taxon>
        <taxon>Patiriisocius</taxon>
    </lineage>
</organism>
<dbReference type="EMBL" id="BKCG01000004">
    <property type="protein sequence ID" value="GER59674.1"/>
    <property type="molecule type" value="Genomic_DNA"/>
</dbReference>
<evidence type="ECO:0000256" key="1">
    <source>
        <dbReference type="SAM" id="SignalP"/>
    </source>
</evidence>
<reference evidence="2 3" key="1">
    <citation type="submission" date="2019-08" db="EMBL/GenBank/DDBJ databases">
        <title>Draft genome sequence of Ulvibacter marinus type strain NBRC 109484.</title>
        <authorList>
            <person name="Kawano K."/>
            <person name="Ushijima N."/>
            <person name="Kihara M."/>
            <person name="Itoh H."/>
        </authorList>
    </citation>
    <scope>NUCLEOTIDE SEQUENCE [LARGE SCALE GENOMIC DNA]</scope>
    <source>
        <strain evidence="2 3">NBRC 109484</strain>
    </source>
</reference>
<name>A0A5J4IXI3_9FLAO</name>
<dbReference type="RefSeq" id="WP_151674132.1">
    <property type="nucleotide sequence ID" value="NZ_BKCG01000004.1"/>
</dbReference>
<dbReference type="AlphaFoldDB" id="A0A5J4IXI3"/>
<gene>
    <name evidence="2" type="ORF">ULMA_17820</name>
</gene>
<keyword evidence="1" id="KW-0732">Signal</keyword>
<protein>
    <recommendedName>
        <fullName evidence="4">MG2 domain-containing protein</fullName>
    </recommendedName>
</protein>
<evidence type="ECO:0000313" key="3">
    <source>
        <dbReference type="Proteomes" id="UP000326509"/>
    </source>
</evidence>
<comment type="caution">
    <text evidence="2">The sequence shown here is derived from an EMBL/GenBank/DDBJ whole genome shotgun (WGS) entry which is preliminary data.</text>
</comment>
<keyword evidence="3" id="KW-1185">Reference proteome</keyword>
<dbReference type="Proteomes" id="UP000326509">
    <property type="component" value="Unassembled WGS sequence"/>
</dbReference>
<accession>A0A5J4IXI3</accession>
<sequence>MKKYILFIFVTVALFSAKAQKPVVYDYSQEVMYAHLNATLFFPGEYLNYKLYCLDKEKNKLSSLSTIAYVELIGASKETVFKHRVRLEDGKGFSDFFIPTTLPSGNYKVVAYTQWMQNTGVADVFIADVQVINPYLSEKLKTTKSTPLKYTLNTKLHFQNSNKEHKTYAKIDVKLDKNTFGKREKVAALLVNNIAELGYGSYSISVRKVDEIPTFETPKAQIINKENFRKNGLLTPNAMLAPEREGYFLKGNILNTSTKIPASNIDVAISIPGDDFYFSVATTKLDGTFSFTIDPDFPGTSAILQVLDKQNYLYSIYVHENEAVDYSSLDFDDFEIASSLENSIINRSVYNQIENGYYSVKPDTLIAVAPSNSFVRYEKGVTYNLDHFKRFPTMTEVFTEIMKIVYTAKGNDGAKVVKVVERKFAKPTDDLAMLFIDGVFIPDHAAFLAFDALKVDKIKFVRNGYVFGKTDYQGVILVTTKNKDYKPSNGHSFCKENELFLPNTQKQYFQQSYDDVTSETLNRIPDYRLQLLWQPNMELKSVEEKVEFYTSDVDGIYKIALEGFTRNGTPISSETYFTVTN</sequence>
<evidence type="ECO:0000313" key="2">
    <source>
        <dbReference type="EMBL" id="GER59674.1"/>
    </source>
</evidence>
<feature type="chain" id="PRO_5023820627" description="MG2 domain-containing protein" evidence="1">
    <location>
        <begin position="20"/>
        <end position="581"/>
    </location>
</feature>
<evidence type="ECO:0008006" key="4">
    <source>
        <dbReference type="Google" id="ProtNLM"/>
    </source>
</evidence>
<proteinExistence type="predicted"/>